<comment type="subcellular location">
    <subcellularLocation>
        <location evidence="2">Cytoplasm</location>
    </subcellularLocation>
    <subcellularLocation>
        <location evidence="1">Nucleus</location>
    </subcellularLocation>
</comment>
<keyword evidence="5" id="KW-0539">Nucleus</keyword>
<proteinExistence type="inferred from homology"/>
<dbReference type="CDD" id="cd14820">
    <property type="entry name" value="TRAX"/>
    <property type="match status" value="1"/>
</dbReference>
<protein>
    <recommendedName>
        <fullName evidence="9">Translin-associated protein X</fullName>
    </recommendedName>
</protein>
<organism evidence="7 8">
    <name type="scientific">Discina gigas</name>
    <dbReference type="NCBI Taxonomy" id="1032678"/>
    <lineage>
        <taxon>Eukaryota</taxon>
        <taxon>Fungi</taxon>
        <taxon>Dikarya</taxon>
        <taxon>Ascomycota</taxon>
        <taxon>Pezizomycotina</taxon>
        <taxon>Pezizomycetes</taxon>
        <taxon>Pezizales</taxon>
        <taxon>Discinaceae</taxon>
        <taxon>Discina</taxon>
    </lineage>
</organism>
<dbReference type="InterPro" id="IPR002848">
    <property type="entry name" value="Translin_fam"/>
</dbReference>
<dbReference type="InterPro" id="IPR016068">
    <property type="entry name" value="Translin_N"/>
</dbReference>
<feature type="region of interest" description="Disordered" evidence="6">
    <location>
        <begin position="234"/>
        <end position="255"/>
    </location>
</feature>
<comment type="caution">
    <text evidence="7">The sequence shown here is derived from an EMBL/GenBank/DDBJ whole genome shotgun (WGS) entry which is preliminary data.</text>
</comment>
<evidence type="ECO:0000256" key="3">
    <source>
        <dbReference type="ARBA" id="ARBA00005902"/>
    </source>
</evidence>
<gene>
    <name evidence="7" type="ORF">Q9L58_003475</name>
</gene>
<evidence type="ECO:0000256" key="1">
    <source>
        <dbReference type="ARBA" id="ARBA00004123"/>
    </source>
</evidence>
<sequence length="255" mass="28685">MATADVRRPLVQESSTSRENPYLGMFGYFRDELDEHHDRRERVIKTSRDITALSKKIVRKPLAPLPASLDREYQTRHTQIQQLFTAIAPDLQDLDSHRYARQISGGIQEYIEALSFHHYLLEGTLVPLSSIQEAVHGLVEISPADYILGIFDLVGEIMRFGITTIAMRGDVKKMLQDLRELRMQFEGLDTSAGNGLLGKEVGKKMGVMRTCVEKVESAVCSLIVRGSERPKGWIPEFSTERASGGRGGFDDECDE</sequence>
<evidence type="ECO:0008006" key="9">
    <source>
        <dbReference type="Google" id="ProtNLM"/>
    </source>
</evidence>
<accession>A0ABR3GPS1</accession>
<keyword evidence="8" id="KW-1185">Reference proteome</keyword>
<keyword evidence="4" id="KW-0963">Cytoplasm</keyword>
<dbReference type="InterPro" id="IPR036081">
    <property type="entry name" value="Translin_sf"/>
</dbReference>
<dbReference type="PANTHER" id="PTHR10741">
    <property type="entry name" value="TRANSLIN AND TRANSLIN ASSOCIATED PROTEIN X"/>
    <property type="match status" value="1"/>
</dbReference>
<comment type="similarity">
    <text evidence="3">Belongs to the translin family.</text>
</comment>
<dbReference type="Gene3D" id="1.20.58.200">
    <property type="entry name" value="Translin, domain 2"/>
    <property type="match status" value="1"/>
</dbReference>
<name>A0ABR3GPS1_9PEZI</name>
<dbReference type="EMBL" id="JBBBZM010000033">
    <property type="protein sequence ID" value="KAL0637586.1"/>
    <property type="molecule type" value="Genomic_DNA"/>
</dbReference>
<dbReference type="Gene3D" id="1.20.58.190">
    <property type="entry name" value="Translin, domain 1"/>
    <property type="match status" value="1"/>
</dbReference>
<dbReference type="SUPFAM" id="SSF74784">
    <property type="entry name" value="Translin"/>
    <property type="match status" value="1"/>
</dbReference>
<reference evidence="7 8" key="1">
    <citation type="submission" date="2024-02" db="EMBL/GenBank/DDBJ databases">
        <title>Discinaceae phylogenomics.</title>
        <authorList>
            <person name="Dirks A.C."/>
            <person name="James T.Y."/>
        </authorList>
    </citation>
    <scope>NUCLEOTIDE SEQUENCE [LARGE SCALE GENOMIC DNA]</scope>
    <source>
        <strain evidence="7 8">ACD0624</strain>
    </source>
</reference>
<dbReference type="Pfam" id="PF01997">
    <property type="entry name" value="Translin"/>
    <property type="match status" value="1"/>
</dbReference>
<evidence type="ECO:0000256" key="5">
    <source>
        <dbReference type="ARBA" id="ARBA00023242"/>
    </source>
</evidence>
<evidence type="ECO:0000256" key="4">
    <source>
        <dbReference type="ARBA" id="ARBA00022490"/>
    </source>
</evidence>
<dbReference type="Proteomes" id="UP001447188">
    <property type="component" value="Unassembled WGS sequence"/>
</dbReference>
<dbReference type="InterPro" id="IPR016069">
    <property type="entry name" value="Translin_C"/>
</dbReference>
<evidence type="ECO:0000313" key="7">
    <source>
        <dbReference type="EMBL" id="KAL0637586.1"/>
    </source>
</evidence>
<evidence type="ECO:0000256" key="6">
    <source>
        <dbReference type="SAM" id="MobiDB-lite"/>
    </source>
</evidence>
<evidence type="ECO:0000313" key="8">
    <source>
        <dbReference type="Proteomes" id="UP001447188"/>
    </source>
</evidence>
<evidence type="ECO:0000256" key="2">
    <source>
        <dbReference type="ARBA" id="ARBA00004496"/>
    </source>
</evidence>